<comment type="similarity">
    <text evidence="3">Belongs to the acid sphingomyelinase family.</text>
</comment>
<evidence type="ECO:0000256" key="5">
    <source>
        <dbReference type="PIRSR" id="PIRSR000948-2"/>
    </source>
</evidence>
<feature type="disulfide bond" evidence="5">
    <location>
        <begin position="198"/>
        <end position="221"/>
    </location>
</feature>
<reference evidence="8 9" key="1">
    <citation type="journal article" date="2017" name="Mol. Ecol.">
        <title>Comparative and population genomic landscape of Phellinus noxius: A hypervariable fungus causing root rot in trees.</title>
        <authorList>
            <person name="Chung C.L."/>
            <person name="Lee T.J."/>
            <person name="Akiba M."/>
            <person name="Lee H.H."/>
            <person name="Kuo T.H."/>
            <person name="Liu D."/>
            <person name="Ke H.M."/>
            <person name="Yokoi T."/>
            <person name="Roa M.B."/>
            <person name="Lu M.J."/>
            <person name="Chang Y.Y."/>
            <person name="Ann P.J."/>
            <person name="Tsai J.N."/>
            <person name="Chen C.Y."/>
            <person name="Tzean S.S."/>
            <person name="Ota Y."/>
            <person name="Hattori T."/>
            <person name="Sahashi N."/>
            <person name="Liou R.F."/>
            <person name="Kikuchi T."/>
            <person name="Tsai I.J."/>
        </authorList>
    </citation>
    <scope>NUCLEOTIDE SEQUENCE [LARGE SCALE GENOMIC DNA]</scope>
    <source>
        <strain evidence="8 9">FFPRI411160</strain>
    </source>
</reference>
<feature type="binding site" evidence="4">
    <location>
        <position position="291"/>
    </location>
    <ligand>
        <name>Zn(2+)</name>
        <dbReference type="ChEBI" id="CHEBI:29105"/>
        <label>2</label>
    </ligand>
</feature>
<dbReference type="GO" id="GO:0016020">
    <property type="term" value="C:membrane"/>
    <property type="evidence" value="ECO:0007669"/>
    <property type="project" value="GOC"/>
</dbReference>
<evidence type="ECO:0000256" key="3">
    <source>
        <dbReference type="PIRNR" id="PIRNR000948"/>
    </source>
</evidence>
<evidence type="ECO:0000259" key="7">
    <source>
        <dbReference type="Pfam" id="PF00149"/>
    </source>
</evidence>
<dbReference type="InterPro" id="IPR004843">
    <property type="entry name" value="Calcineurin-like_PHP"/>
</dbReference>
<keyword evidence="2" id="KW-0325">Glycoprotein</keyword>
<dbReference type="GO" id="GO:0016798">
    <property type="term" value="F:hydrolase activity, acting on glycosyl bonds"/>
    <property type="evidence" value="ECO:0007669"/>
    <property type="project" value="UniProtKB-KW"/>
</dbReference>
<evidence type="ECO:0000313" key="9">
    <source>
        <dbReference type="Proteomes" id="UP000217199"/>
    </source>
</evidence>
<dbReference type="InParanoid" id="A0A286U773"/>
<dbReference type="GO" id="GO:0005615">
    <property type="term" value="C:extracellular space"/>
    <property type="evidence" value="ECO:0007669"/>
    <property type="project" value="TreeGrafter"/>
</dbReference>
<dbReference type="Gene3D" id="3.60.21.10">
    <property type="match status" value="1"/>
</dbReference>
<feature type="binding site" evidence="4">
    <location>
        <position position="177"/>
    </location>
    <ligand>
        <name>Zn(2+)</name>
        <dbReference type="ChEBI" id="CHEBI:29105"/>
        <label>1</label>
    </ligand>
</feature>
<accession>A0A286U773</accession>
<keyword evidence="6" id="KW-0732">Signal</keyword>
<dbReference type="GO" id="GO:0006685">
    <property type="term" value="P:sphingomyelin catabolic process"/>
    <property type="evidence" value="ECO:0007669"/>
    <property type="project" value="UniProtKB-UniRule"/>
</dbReference>
<feature type="disulfide bond" evidence="5">
    <location>
        <begin position="192"/>
        <end position="197"/>
    </location>
</feature>
<name>A0A286U773_9AGAM</name>
<dbReference type="STRING" id="2282107.A0A286U773"/>
<keyword evidence="3" id="KW-0326">Glycosidase</keyword>
<gene>
    <name evidence="8" type="ORF">PNOK_0918100</name>
</gene>
<dbReference type="InterPro" id="IPR029052">
    <property type="entry name" value="Metallo-depent_PP-like"/>
</dbReference>
<organism evidence="8 9">
    <name type="scientific">Pyrrhoderma noxium</name>
    <dbReference type="NCBI Taxonomy" id="2282107"/>
    <lineage>
        <taxon>Eukaryota</taxon>
        <taxon>Fungi</taxon>
        <taxon>Dikarya</taxon>
        <taxon>Basidiomycota</taxon>
        <taxon>Agaricomycotina</taxon>
        <taxon>Agaricomycetes</taxon>
        <taxon>Hymenochaetales</taxon>
        <taxon>Hymenochaetaceae</taxon>
        <taxon>Pyrrhoderma</taxon>
    </lineage>
</organism>
<protein>
    <recommendedName>
        <fullName evidence="3">Sphingomyelin phosphodiesterase</fullName>
    </recommendedName>
</protein>
<comment type="function">
    <text evidence="3">Converts sphingomyelin to ceramide.</text>
</comment>
<dbReference type="PIRSF" id="PIRSF000948">
    <property type="entry name" value="Sphingomy_PDE"/>
    <property type="match status" value="1"/>
</dbReference>
<dbReference type="Proteomes" id="UP000217199">
    <property type="component" value="Unassembled WGS sequence"/>
</dbReference>
<evidence type="ECO:0000256" key="6">
    <source>
        <dbReference type="SAM" id="SignalP"/>
    </source>
</evidence>
<evidence type="ECO:0000313" key="8">
    <source>
        <dbReference type="EMBL" id="PAV15417.1"/>
    </source>
</evidence>
<feature type="binding site" evidence="4">
    <location>
        <position position="437"/>
    </location>
    <ligand>
        <name>Zn(2+)</name>
        <dbReference type="ChEBI" id="CHEBI:29105"/>
        <label>2</label>
    </ligand>
</feature>
<keyword evidence="4" id="KW-0862">Zinc</keyword>
<dbReference type="AlphaFoldDB" id="A0A286U773"/>
<feature type="disulfide bond" evidence="5">
    <location>
        <begin position="577"/>
        <end position="581"/>
    </location>
</feature>
<comment type="caution">
    <text evidence="8">The sequence shown here is derived from an EMBL/GenBank/DDBJ whole genome shotgun (WGS) entry which is preliminary data.</text>
</comment>
<dbReference type="GO" id="GO:0046872">
    <property type="term" value="F:metal ion binding"/>
    <property type="evidence" value="ECO:0007669"/>
    <property type="project" value="UniProtKB-KW"/>
</dbReference>
<dbReference type="EMBL" id="NBII01000010">
    <property type="protein sequence ID" value="PAV15417.1"/>
    <property type="molecule type" value="Genomic_DNA"/>
</dbReference>
<evidence type="ECO:0000256" key="2">
    <source>
        <dbReference type="ARBA" id="ARBA00023180"/>
    </source>
</evidence>
<dbReference type="InterPro" id="IPR011160">
    <property type="entry name" value="Sphingomy_PDE"/>
</dbReference>
<dbReference type="InterPro" id="IPR041805">
    <property type="entry name" value="ASMase/PPN1_MPP"/>
</dbReference>
<feature type="binding site" evidence="4">
    <location>
        <position position="250"/>
    </location>
    <ligand>
        <name>Zn(2+)</name>
        <dbReference type="ChEBI" id="CHEBI:29105"/>
        <label>2</label>
    </ligand>
</feature>
<dbReference type="SUPFAM" id="SSF56300">
    <property type="entry name" value="Metallo-dependent phosphatases"/>
    <property type="match status" value="1"/>
</dbReference>
<feature type="binding site" evidence="4">
    <location>
        <position position="250"/>
    </location>
    <ligand>
        <name>Zn(2+)</name>
        <dbReference type="ChEBI" id="CHEBI:29105"/>
        <label>1</label>
    </ligand>
</feature>
<keyword evidence="9" id="KW-1185">Reference proteome</keyword>
<dbReference type="OrthoDB" id="282973at2759"/>
<evidence type="ECO:0000256" key="4">
    <source>
        <dbReference type="PIRSR" id="PIRSR000948-1"/>
    </source>
</evidence>
<dbReference type="GO" id="GO:0004767">
    <property type="term" value="F:sphingomyelin phosphodiesterase activity"/>
    <property type="evidence" value="ECO:0007669"/>
    <property type="project" value="UniProtKB-UniRule"/>
</dbReference>
<proteinExistence type="inferred from homology"/>
<feature type="disulfide bond" evidence="5">
    <location>
        <begin position="58"/>
        <end position="134"/>
    </location>
</feature>
<dbReference type="CDD" id="cd00842">
    <property type="entry name" value="MPP_ASMase"/>
    <property type="match status" value="1"/>
</dbReference>
<dbReference type="Pfam" id="PF00149">
    <property type="entry name" value="Metallophos"/>
    <property type="match status" value="1"/>
</dbReference>
<feature type="disulfide bond" evidence="5">
    <location>
        <begin position="87"/>
        <end position="98"/>
    </location>
</feature>
<keyword evidence="1 3" id="KW-0378">Hydrolase</keyword>
<feature type="signal peptide" evidence="6">
    <location>
        <begin position="1"/>
        <end position="29"/>
    </location>
</feature>
<sequence length="658" mass="74976">MPPFYLQNHGNGMMLLLFGLTLLPHFVFGLQKVFDLDSNQPTNDLLEAAYNARIMKSCRSCQAILLPLKQLATIGDDSFVSAMVKICKARKLQDPDICEGDIGAQGPIIAHALRSISLTGRTSRQFCNALFGMCDVEPVEPYNVTFPSSGSMLYESKVRRKTKPGDRKPFHVIHLSDVHIDREYSVGSEANCTKYICCRDFTGDSDIDIMEPAEPYGNRRCDSPIKLANSMLHAINELVPDAKFAISSGDVVDHANWLLTRETVEQELHEFHRQLFANLSESIPFYGSIGNHDTYPTNGFPRSTTEDSDGAKWLFDLFSDDWKRWIGPSGSSEIQHQSGSYSVVPTGTDLKLISINTQYWYKFNFWIYDSDEFQPDPNGILSFLISELDSAEKAGQRAWIFGHIPPGSSDMMRDQSNYYNQIILRYKDVISGQFFGHTHWDQFQVAYTDYSEQNAENAMSFGLIAPSLTPTNGNPAFTVYDVDPDTYDIMDVRVYFANMAEATYHQEPKWELYYSARAAYGPAVASFVSSKDSDVFPSSSPLDSAFWHNLTEVFEIDNNTFDHYIDRMARSAWSRHCNERCRNNTICDMRAMRAENSCYHQSLDEIIIPPPRRQASMEKDRLNPQIRNEITFEDELDTHDACMLNNKLQRHFYDTFAL</sequence>
<feature type="domain" description="Calcineurin-like phosphoesterase" evidence="7">
    <location>
        <begin position="171"/>
        <end position="440"/>
    </location>
</feature>
<feature type="chain" id="PRO_5013830498" description="Sphingomyelin phosphodiesterase" evidence="6">
    <location>
        <begin position="30"/>
        <end position="658"/>
    </location>
</feature>
<feature type="binding site" evidence="4">
    <location>
        <position position="439"/>
    </location>
    <ligand>
        <name>Zn(2+)</name>
        <dbReference type="ChEBI" id="CHEBI:29105"/>
        <label>1</label>
    </ligand>
</feature>
<keyword evidence="4" id="KW-0479">Metal-binding</keyword>
<feature type="binding site" evidence="4">
    <location>
        <position position="179"/>
    </location>
    <ligand>
        <name>Zn(2+)</name>
        <dbReference type="ChEBI" id="CHEBI:29105"/>
        <label>1</label>
    </ligand>
</feature>
<dbReference type="PANTHER" id="PTHR10340:SF34">
    <property type="entry name" value="SPHINGOMYELIN PHOSPHODIESTERASE"/>
    <property type="match status" value="1"/>
</dbReference>
<keyword evidence="5" id="KW-1015">Disulfide bond</keyword>
<evidence type="ECO:0000256" key="1">
    <source>
        <dbReference type="ARBA" id="ARBA00022801"/>
    </source>
</evidence>
<comment type="cofactor">
    <cofactor evidence="4">
        <name>Zn(2+)</name>
        <dbReference type="ChEBI" id="CHEBI:29105"/>
    </cofactor>
    <text evidence="4">Binds 2 Zn(2+) ions per subunit.</text>
</comment>
<feature type="binding site" evidence="4">
    <location>
        <position position="403"/>
    </location>
    <ligand>
        <name>Zn(2+)</name>
        <dbReference type="ChEBI" id="CHEBI:29105"/>
        <label>2</label>
    </ligand>
</feature>
<dbReference type="PANTHER" id="PTHR10340">
    <property type="entry name" value="SPHINGOMYELIN PHOSPHODIESTERASE"/>
    <property type="match status" value="1"/>
</dbReference>